<evidence type="ECO:0000313" key="1">
    <source>
        <dbReference type="EMBL" id="WPB06727.1"/>
    </source>
</evidence>
<organism evidence="1 2">
    <name type="scientific">Cercospora beticola</name>
    <name type="common">Sugarbeet leaf spot fungus</name>
    <dbReference type="NCBI Taxonomy" id="122368"/>
    <lineage>
        <taxon>Eukaryota</taxon>
        <taxon>Fungi</taxon>
        <taxon>Dikarya</taxon>
        <taxon>Ascomycota</taxon>
        <taxon>Pezizomycotina</taxon>
        <taxon>Dothideomycetes</taxon>
        <taxon>Dothideomycetidae</taxon>
        <taxon>Mycosphaerellales</taxon>
        <taxon>Mycosphaerellaceae</taxon>
        <taxon>Cercospora</taxon>
    </lineage>
</organism>
<sequence>MSKTIDGLYICDIERRSQDYLGSFFWRRIDCNPRKVKHMIVNFRTEGGRTSSFFGDGGPVPVVSELFQSLNVLLHCGPRMDIDKPLAEPMYIDKLTIVPSAPDLDPRTHRMDSVTNFHRRLRTADQLRNFVAIVCNQGIVYGLVDRFEVVMDEKTAESGANISGMEVKDCGRWESPERWRQYGFEWGLDQFRRSCAQPDS</sequence>
<name>A0ABZ0P4C4_CERBT</name>
<dbReference type="GeneID" id="90644748"/>
<dbReference type="Proteomes" id="UP001302367">
    <property type="component" value="Chromosome 7"/>
</dbReference>
<protein>
    <submittedName>
        <fullName evidence="1">Uncharacterized protein</fullName>
    </submittedName>
</protein>
<keyword evidence="2" id="KW-1185">Reference proteome</keyword>
<proteinExistence type="predicted"/>
<dbReference type="EMBL" id="CP134190">
    <property type="protein sequence ID" value="WPB06727.1"/>
    <property type="molecule type" value="Genomic_DNA"/>
</dbReference>
<dbReference type="RefSeq" id="XP_065459475.1">
    <property type="nucleotide sequence ID" value="XM_065603403.1"/>
</dbReference>
<reference evidence="1 2" key="1">
    <citation type="submission" date="2023-09" db="EMBL/GenBank/DDBJ databases">
        <title>Complete-Gapless Cercospora beticola genome.</title>
        <authorList>
            <person name="Wyatt N.A."/>
            <person name="Spanner R.E."/>
            <person name="Bolton M.D."/>
        </authorList>
    </citation>
    <scope>NUCLEOTIDE SEQUENCE [LARGE SCALE GENOMIC DNA]</scope>
    <source>
        <strain evidence="1">Cb09-40</strain>
    </source>
</reference>
<evidence type="ECO:0000313" key="2">
    <source>
        <dbReference type="Proteomes" id="UP001302367"/>
    </source>
</evidence>
<accession>A0ABZ0P4C4</accession>
<gene>
    <name evidence="1" type="ORF">RHO25_011387</name>
</gene>